<evidence type="ECO:0000256" key="2">
    <source>
        <dbReference type="ARBA" id="ARBA00006247"/>
    </source>
</evidence>
<dbReference type="Gene3D" id="3.40.630.10">
    <property type="entry name" value="Zn peptidases"/>
    <property type="match status" value="2"/>
</dbReference>
<reference evidence="8 9" key="1">
    <citation type="journal article" date="2023" name="Microbiol. Spectr.">
        <title>Synergy between Genome Mining, Metabolomics, and Bioinformatics Uncovers Antibacterial Chlorinated Carbazole Alkaloids and Their Biosynthetic Gene Cluster from Streptomyces tubbatahanensis sp. nov., a Novel Actinomycete Isolated from Sulu Sea, Philippines.</title>
        <authorList>
            <person name="Tenebro C.P."/>
            <person name="Trono D.J.V.L."/>
            <person name="Balida L.A.P."/>
            <person name="Bayog L.K.A."/>
            <person name="Bruna J.R."/>
            <person name="Sabido E.M."/>
            <person name="Caspe D.P.C."/>
            <person name="de Los Santos E.L.C."/>
            <person name="Saludes J.P."/>
            <person name="Dalisay D.S."/>
        </authorList>
    </citation>
    <scope>NUCLEOTIDE SEQUENCE [LARGE SCALE GENOMIC DNA]</scope>
    <source>
        <strain evidence="8 9">DSD3025</strain>
    </source>
</reference>
<sequence>MPDTRPPHPSQSIAALSADPPREPLALARRLITLDTRGGNEKPAATLLATLLDDAGFAVRLDEPEPGRANLVARYGTGTPLTLTGHLDTVPADPAGWSFDPLSGQVHGDRLRGRGSSDMKAGVAALVCAALDHVAGAGAPEGAGHAGARAAALQLVFTFGEETGCDGARHLTDLAPSPALLVAEPTGNRLVLGHKGALWLRLTAHGRSAHGSRPELGENALVALAATATRLHTHDAWPVSPTHGPVTVNPGAFRAGVQPNLVPDHAELDLDIRTVPGFGTEDALAKVGALAAPGTRIERLLDLPSIATDPSGPLVARLATALHGTALHGTAAGAGGAGGAEGAGDAGGRDGRDGRVPVADYATYFTDASVLAGKLGSPAVLLHGPGDPEQAHTTDETCSVDKLHAATDAYRRLLAAWREQPAA</sequence>
<keyword evidence="4" id="KW-0378">Hydrolase</keyword>
<evidence type="ECO:0000256" key="4">
    <source>
        <dbReference type="ARBA" id="ARBA00022801"/>
    </source>
</evidence>
<evidence type="ECO:0000256" key="1">
    <source>
        <dbReference type="ARBA" id="ARBA00001947"/>
    </source>
</evidence>
<evidence type="ECO:0000313" key="9">
    <source>
        <dbReference type="Proteomes" id="UP001202244"/>
    </source>
</evidence>
<evidence type="ECO:0000313" key="8">
    <source>
        <dbReference type="EMBL" id="UNS96695.1"/>
    </source>
</evidence>
<dbReference type="EMBL" id="CP093846">
    <property type="protein sequence ID" value="UNS96695.1"/>
    <property type="molecule type" value="Genomic_DNA"/>
</dbReference>
<keyword evidence="9" id="KW-1185">Reference proteome</keyword>
<gene>
    <name evidence="8" type="ORF">MMF93_09340</name>
</gene>
<dbReference type="Proteomes" id="UP001202244">
    <property type="component" value="Chromosome"/>
</dbReference>
<name>A0ABY3XQL3_9ACTN</name>
<dbReference type="PANTHER" id="PTHR43808">
    <property type="entry name" value="ACETYLORNITHINE DEACETYLASE"/>
    <property type="match status" value="1"/>
</dbReference>
<dbReference type="Pfam" id="PF01546">
    <property type="entry name" value="Peptidase_M20"/>
    <property type="match status" value="1"/>
</dbReference>
<dbReference type="SUPFAM" id="SSF53187">
    <property type="entry name" value="Zn-dependent exopeptidases"/>
    <property type="match status" value="1"/>
</dbReference>
<evidence type="ECO:0000256" key="6">
    <source>
        <dbReference type="SAM" id="MobiDB-lite"/>
    </source>
</evidence>
<dbReference type="InterPro" id="IPR011650">
    <property type="entry name" value="Peptidase_M20_dimer"/>
</dbReference>
<protein>
    <submittedName>
        <fullName evidence="8">M20 family metallopeptidase</fullName>
    </submittedName>
</protein>
<keyword evidence="3" id="KW-0479">Metal-binding</keyword>
<evidence type="ECO:0000256" key="5">
    <source>
        <dbReference type="ARBA" id="ARBA00022833"/>
    </source>
</evidence>
<evidence type="ECO:0000256" key="3">
    <source>
        <dbReference type="ARBA" id="ARBA00022723"/>
    </source>
</evidence>
<dbReference type="Gene3D" id="3.30.70.360">
    <property type="match status" value="1"/>
</dbReference>
<feature type="domain" description="Peptidase M20 dimerisation" evidence="7">
    <location>
        <begin position="193"/>
        <end position="289"/>
    </location>
</feature>
<feature type="compositionally biased region" description="Gly residues" evidence="6">
    <location>
        <begin position="332"/>
        <end position="346"/>
    </location>
</feature>
<dbReference type="RefSeq" id="WP_242750726.1">
    <property type="nucleotide sequence ID" value="NZ_CP093846.1"/>
</dbReference>
<dbReference type="CDD" id="cd08659">
    <property type="entry name" value="M20_ArgE_DapE-like"/>
    <property type="match status" value="1"/>
</dbReference>
<keyword evidence="5" id="KW-0862">Zinc</keyword>
<organism evidence="8 9">
    <name type="scientific">Streptomyces tubbatahanensis</name>
    <dbReference type="NCBI Taxonomy" id="2923272"/>
    <lineage>
        <taxon>Bacteria</taxon>
        <taxon>Bacillati</taxon>
        <taxon>Actinomycetota</taxon>
        <taxon>Actinomycetes</taxon>
        <taxon>Kitasatosporales</taxon>
        <taxon>Streptomycetaceae</taxon>
        <taxon>Streptomyces</taxon>
    </lineage>
</organism>
<dbReference type="Pfam" id="PF07687">
    <property type="entry name" value="M20_dimer"/>
    <property type="match status" value="1"/>
</dbReference>
<dbReference type="InterPro" id="IPR002933">
    <property type="entry name" value="Peptidase_M20"/>
</dbReference>
<dbReference type="SUPFAM" id="SSF55031">
    <property type="entry name" value="Bacterial exopeptidase dimerisation domain"/>
    <property type="match status" value="1"/>
</dbReference>
<comment type="similarity">
    <text evidence="2">Belongs to the peptidase M20A family.</text>
</comment>
<proteinExistence type="inferred from homology"/>
<accession>A0ABY3XQL3</accession>
<comment type="cofactor">
    <cofactor evidence="1">
        <name>Zn(2+)</name>
        <dbReference type="ChEBI" id="CHEBI:29105"/>
    </cofactor>
</comment>
<feature type="region of interest" description="Disordered" evidence="6">
    <location>
        <begin position="331"/>
        <end position="351"/>
    </location>
</feature>
<dbReference type="InterPro" id="IPR036264">
    <property type="entry name" value="Bact_exopeptidase_dim_dom"/>
</dbReference>
<dbReference type="PANTHER" id="PTHR43808:SF8">
    <property type="entry name" value="PEPTIDASE M20 DIMERISATION DOMAIN-CONTAINING PROTEIN"/>
    <property type="match status" value="1"/>
</dbReference>
<dbReference type="InterPro" id="IPR050072">
    <property type="entry name" value="Peptidase_M20A"/>
</dbReference>
<evidence type="ECO:0000259" key="7">
    <source>
        <dbReference type="Pfam" id="PF07687"/>
    </source>
</evidence>